<accession>A0A382G3Q8</accession>
<protein>
    <submittedName>
        <fullName evidence="1">Uncharacterized protein</fullName>
    </submittedName>
</protein>
<evidence type="ECO:0000313" key="1">
    <source>
        <dbReference type="EMBL" id="SVB69519.1"/>
    </source>
</evidence>
<name>A0A382G3Q8_9ZZZZ</name>
<proteinExistence type="predicted"/>
<dbReference type="AlphaFoldDB" id="A0A382G3Q8"/>
<organism evidence="1">
    <name type="scientific">marine metagenome</name>
    <dbReference type="NCBI Taxonomy" id="408172"/>
    <lineage>
        <taxon>unclassified sequences</taxon>
        <taxon>metagenomes</taxon>
        <taxon>ecological metagenomes</taxon>
    </lineage>
</organism>
<sequence length="37" mass="4544">NSYKNEKWRLQKKEVTGPKMEIDEMPIFSFKVFYGFK</sequence>
<gene>
    <name evidence="1" type="ORF">METZ01_LOCUS222373</name>
</gene>
<dbReference type="EMBL" id="UINC01053241">
    <property type="protein sequence ID" value="SVB69519.1"/>
    <property type="molecule type" value="Genomic_DNA"/>
</dbReference>
<reference evidence="1" key="1">
    <citation type="submission" date="2018-05" db="EMBL/GenBank/DDBJ databases">
        <authorList>
            <person name="Lanie J.A."/>
            <person name="Ng W.-L."/>
            <person name="Kazmierczak K.M."/>
            <person name="Andrzejewski T.M."/>
            <person name="Davidsen T.M."/>
            <person name="Wayne K.J."/>
            <person name="Tettelin H."/>
            <person name="Glass J.I."/>
            <person name="Rusch D."/>
            <person name="Podicherti R."/>
            <person name="Tsui H.-C.T."/>
            <person name="Winkler M.E."/>
        </authorList>
    </citation>
    <scope>NUCLEOTIDE SEQUENCE</scope>
</reference>
<feature type="non-terminal residue" evidence="1">
    <location>
        <position position="1"/>
    </location>
</feature>